<evidence type="ECO:0000313" key="3">
    <source>
        <dbReference type="EMBL" id="OYD06046.1"/>
    </source>
</evidence>
<comment type="caution">
    <text evidence="3">The sequence shown here is derived from an EMBL/GenBank/DDBJ whole genome shotgun (WGS) entry which is preliminary data.</text>
</comment>
<proteinExistence type="predicted"/>
<dbReference type="EMBL" id="NOWF01000064">
    <property type="protein sequence ID" value="OYD06046.1"/>
    <property type="molecule type" value="Genomic_DNA"/>
</dbReference>
<dbReference type="Pfam" id="PF13518">
    <property type="entry name" value="HTH_28"/>
    <property type="match status" value="1"/>
</dbReference>
<dbReference type="InterPro" id="IPR055247">
    <property type="entry name" value="InsJ-like_HTH"/>
</dbReference>
<gene>
    <name evidence="3" type="ORF">CHM34_18405</name>
</gene>
<evidence type="ECO:0000313" key="4">
    <source>
        <dbReference type="Proteomes" id="UP000215459"/>
    </source>
</evidence>
<sequence length="137" mass="16513">YGLRQSKQLRNWIKIYNTHGNFKTESGGSQMSQSRKTTFKERVEIVHYCIVHDHNYGKTAIKYQVSYQQVRNWVLKYKERGEAGLKDRRGHRAGTEPSRTPEEEMRDRLAEQERKIKLLEMENDLLKKDRELERKWD</sequence>
<name>A0A235B176_9BACL</name>
<feature type="domain" description="Insertion element IS150 protein InsJ-like helix-turn-helix" evidence="2">
    <location>
        <begin position="41"/>
        <end position="90"/>
    </location>
</feature>
<dbReference type="AlphaFoldDB" id="A0A235B176"/>
<dbReference type="SUPFAM" id="SSF48295">
    <property type="entry name" value="TrpR-like"/>
    <property type="match status" value="1"/>
</dbReference>
<dbReference type="InterPro" id="IPR010921">
    <property type="entry name" value="Trp_repressor/repl_initiator"/>
</dbReference>
<feature type="region of interest" description="Disordered" evidence="1">
    <location>
        <begin position="84"/>
        <end position="106"/>
    </location>
</feature>
<dbReference type="Gene3D" id="1.10.10.10">
    <property type="entry name" value="Winged helix-like DNA-binding domain superfamily/Winged helix DNA-binding domain"/>
    <property type="match status" value="1"/>
</dbReference>
<dbReference type="Proteomes" id="UP000215459">
    <property type="component" value="Unassembled WGS sequence"/>
</dbReference>
<feature type="non-terminal residue" evidence="3">
    <location>
        <position position="1"/>
    </location>
</feature>
<evidence type="ECO:0000256" key="1">
    <source>
        <dbReference type="SAM" id="MobiDB-lite"/>
    </source>
</evidence>
<dbReference type="GO" id="GO:0043565">
    <property type="term" value="F:sequence-specific DNA binding"/>
    <property type="evidence" value="ECO:0007669"/>
    <property type="project" value="InterPro"/>
</dbReference>
<accession>A0A235B176</accession>
<reference evidence="3 4" key="1">
    <citation type="submission" date="2017-07" db="EMBL/GenBank/DDBJ databases">
        <title>The genome sequence of Paludifilum halophilum highlights mechanisms for microbial adaptation to high salt environemnts.</title>
        <authorList>
            <person name="Belbahri L."/>
        </authorList>
    </citation>
    <scope>NUCLEOTIDE SEQUENCE [LARGE SCALE GENOMIC DNA]</scope>
    <source>
        <strain evidence="3 4">DSM 102817</strain>
    </source>
</reference>
<organism evidence="3 4">
    <name type="scientific">Paludifilum halophilum</name>
    <dbReference type="NCBI Taxonomy" id="1642702"/>
    <lineage>
        <taxon>Bacteria</taxon>
        <taxon>Bacillati</taxon>
        <taxon>Bacillota</taxon>
        <taxon>Bacilli</taxon>
        <taxon>Bacillales</taxon>
        <taxon>Thermoactinomycetaceae</taxon>
        <taxon>Paludifilum</taxon>
    </lineage>
</organism>
<dbReference type="InterPro" id="IPR036388">
    <property type="entry name" value="WH-like_DNA-bd_sf"/>
</dbReference>
<keyword evidence="4" id="KW-1185">Reference proteome</keyword>
<evidence type="ECO:0000259" key="2">
    <source>
        <dbReference type="Pfam" id="PF13518"/>
    </source>
</evidence>
<dbReference type="RefSeq" id="WP_206093846.1">
    <property type="nucleotide sequence ID" value="NZ_NOWF01000064.1"/>
</dbReference>
<protein>
    <submittedName>
        <fullName evidence="3">Transposase</fullName>
    </submittedName>
</protein>